<proteinExistence type="predicted"/>
<dbReference type="OrthoDB" id="10400642at2759"/>
<keyword evidence="3" id="KW-1185">Reference proteome</keyword>
<feature type="compositionally biased region" description="Polar residues" evidence="1">
    <location>
        <begin position="8"/>
        <end position="19"/>
    </location>
</feature>
<evidence type="ECO:0000313" key="3">
    <source>
        <dbReference type="Proteomes" id="UP000673552"/>
    </source>
</evidence>
<feature type="compositionally biased region" description="Basic residues" evidence="1">
    <location>
        <begin position="21"/>
        <end position="31"/>
    </location>
</feature>
<name>A0A836HEL9_9TRYP</name>
<evidence type="ECO:0000313" key="2">
    <source>
        <dbReference type="EMBL" id="KAG5475348.1"/>
    </source>
</evidence>
<dbReference type="EMBL" id="JAFEUZ010000027">
    <property type="protein sequence ID" value="KAG5475348.1"/>
    <property type="molecule type" value="Genomic_DNA"/>
</dbReference>
<dbReference type="Proteomes" id="UP000673552">
    <property type="component" value="Unassembled WGS sequence"/>
</dbReference>
<reference evidence="3" key="1">
    <citation type="journal article" date="2021" name="Microbiol. Resour. Announc.">
        <title>LGAAP: Leishmaniinae Genome Assembly and Annotation Pipeline.</title>
        <authorList>
            <person name="Almutairi H."/>
            <person name="Urbaniak M.D."/>
            <person name="Bates M.D."/>
            <person name="Jariyapan N."/>
            <person name="Kwakye-Nuako G."/>
            <person name="Thomaz-Soccol V."/>
            <person name="Al-Salem W.S."/>
            <person name="Dillon R.J."/>
            <person name="Bates P.A."/>
            <person name="Gatherer D."/>
        </authorList>
    </citation>
    <scope>NUCLEOTIDE SEQUENCE [LARGE SCALE GENOMIC DNA]</scope>
</reference>
<protein>
    <submittedName>
        <fullName evidence="2">Uncharacterized protein</fullName>
    </submittedName>
</protein>
<dbReference type="RefSeq" id="XP_067177613.1">
    <property type="nucleotide sequence ID" value="XM_067321003.1"/>
</dbReference>
<accession>A0A836HEL9</accession>
<evidence type="ECO:0000256" key="1">
    <source>
        <dbReference type="SAM" id="MobiDB-lite"/>
    </source>
</evidence>
<sequence>MYSDSELEASSCSYRSLQRQAPKRTKGRTHKKPEADCGAHDDFVRSAPGLLGRHSGGGAAWTQGTSSDAYCVPVGESSLPVECLERCAVLIDCAMFDPTRPKGDINERVVECSMRVVQYPFEEPEHEATETILYLAEVSASNMAKLTRAQTAQRWRHLIESHHGIPCVTRGMSAGFDDLRKTTRTFRVYMDEYCHTLLDNKKSAGDLSRVTAKAREGPCGVSTYTAEKRVMVARAEAELLSFIRGMLSRVIEAATRTCQSEDMKRCVAFLTTKRQYKEVCCALLWLQKKAKVPLPPYQVFTIASALGEDWEELVVGEQAHFCCGYHSYLMTNEYGNFRHCCESTVSATANAIDTAVRQLHRS</sequence>
<dbReference type="KEGG" id="lmat:92513515"/>
<reference evidence="3" key="2">
    <citation type="journal article" date="2021" name="Sci. Data">
        <title>Chromosome-scale genome sequencing, assembly and annotation of six genomes from subfamily Leishmaniinae.</title>
        <authorList>
            <person name="Almutairi H."/>
            <person name="Urbaniak M.D."/>
            <person name="Bates M.D."/>
            <person name="Jariyapan N."/>
            <person name="Kwakye-Nuako G."/>
            <person name="Thomaz Soccol V."/>
            <person name="Al-Salem W.S."/>
            <person name="Dillon R.J."/>
            <person name="Bates P.A."/>
            <person name="Gatherer D."/>
        </authorList>
    </citation>
    <scope>NUCLEOTIDE SEQUENCE [LARGE SCALE GENOMIC DNA]</scope>
</reference>
<feature type="region of interest" description="Disordered" evidence="1">
    <location>
        <begin position="1"/>
        <end position="39"/>
    </location>
</feature>
<gene>
    <name evidence="2" type="ORF">LSCM1_03461</name>
</gene>
<organism evidence="2 3">
    <name type="scientific">Leishmania martiniquensis</name>
    <dbReference type="NCBI Taxonomy" id="1580590"/>
    <lineage>
        <taxon>Eukaryota</taxon>
        <taxon>Discoba</taxon>
        <taxon>Euglenozoa</taxon>
        <taxon>Kinetoplastea</taxon>
        <taxon>Metakinetoplastina</taxon>
        <taxon>Trypanosomatida</taxon>
        <taxon>Trypanosomatidae</taxon>
        <taxon>Leishmaniinae</taxon>
        <taxon>Leishmania</taxon>
    </lineage>
</organism>
<comment type="caution">
    <text evidence="2">The sequence shown here is derived from an EMBL/GenBank/DDBJ whole genome shotgun (WGS) entry which is preliminary data.</text>
</comment>
<dbReference type="GeneID" id="92513515"/>
<dbReference type="AlphaFoldDB" id="A0A836HEL9"/>